<organism evidence="2 3">
    <name type="scientific">Ascobolus immersus RN42</name>
    <dbReference type="NCBI Taxonomy" id="1160509"/>
    <lineage>
        <taxon>Eukaryota</taxon>
        <taxon>Fungi</taxon>
        <taxon>Dikarya</taxon>
        <taxon>Ascomycota</taxon>
        <taxon>Pezizomycotina</taxon>
        <taxon>Pezizomycetes</taxon>
        <taxon>Pezizales</taxon>
        <taxon>Ascobolaceae</taxon>
        <taxon>Ascobolus</taxon>
    </lineage>
</organism>
<accession>A0A3N4HW49</accession>
<dbReference type="EMBL" id="ML119749">
    <property type="protein sequence ID" value="RPA76211.1"/>
    <property type="molecule type" value="Genomic_DNA"/>
</dbReference>
<sequence length="275" mass="30929">MVEFNGFRIAVETNDIPLPEYAYPDEEPANTKTVYIEVPPSNEPVRFKIRTTPLKPLEKDDVLGYGVSTTVDGLLSAYTRHISCERNADGTLVEGIYINTPDRTGAVLREMFFKRLETIEENDNNHEDIDPAKLGMIETQMQRYLSRRERPVGEAERLLVEQGSTLEGKISEKKIKGSSTSHSAGLGNQIRSSLPSPYSWTVGPTLLTVRFLYRSKASLQSLGIIPHDPPPPRLKREREEVIDLTGGTAGIKTELGTPIKHERRVKRRFQVVDLT</sequence>
<protein>
    <recommendedName>
        <fullName evidence="1">DUF7918 domain-containing protein</fullName>
    </recommendedName>
</protein>
<keyword evidence="3" id="KW-1185">Reference proteome</keyword>
<reference evidence="2 3" key="1">
    <citation type="journal article" date="2018" name="Nat. Ecol. Evol.">
        <title>Pezizomycetes genomes reveal the molecular basis of ectomycorrhizal truffle lifestyle.</title>
        <authorList>
            <person name="Murat C."/>
            <person name="Payen T."/>
            <person name="Noel B."/>
            <person name="Kuo A."/>
            <person name="Morin E."/>
            <person name="Chen J."/>
            <person name="Kohler A."/>
            <person name="Krizsan K."/>
            <person name="Balestrini R."/>
            <person name="Da Silva C."/>
            <person name="Montanini B."/>
            <person name="Hainaut M."/>
            <person name="Levati E."/>
            <person name="Barry K.W."/>
            <person name="Belfiori B."/>
            <person name="Cichocki N."/>
            <person name="Clum A."/>
            <person name="Dockter R.B."/>
            <person name="Fauchery L."/>
            <person name="Guy J."/>
            <person name="Iotti M."/>
            <person name="Le Tacon F."/>
            <person name="Lindquist E.A."/>
            <person name="Lipzen A."/>
            <person name="Malagnac F."/>
            <person name="Mello A."/>
            <person name="Molinier V."/>
            <person name="Miyauchi S."/>
            <person name="Poulain J."/>
            <person name="Riccioni C."/>
            <person name="Rubini A."/>
            <person name="Sitrit Y."/>
            <person name="Splivallo R."/>
            <person name="Traeger S."/>
            <person name="Wang M."/>
            <person name="Zifcakova L."/>
            <person name="Wipf D."/>
            <person name="Zambonelli A."/>
            <person name="Paolocci F."/>
            <person name="Nowrousian M."/>
            <person name="Ottonello S."/>
            <person name="Baldrian P."/>
            <person name="Spatafora J.W."/>
            <person name="Henrissat B."/>
            <person name="Nagy L.G."/>
            <person name="Aury J.M."/>
            <person name="Wincker P."/>
            <person name="Grigoriev I.V."/>
            <person name="Bonfante P."/>
            <person name="Martin F.M."/>
        </authorList>
    </citation>
    <scope>NUCLEOTIDE SEQUENCE [LARGE SCALE GENOMIC DNA]</scope>
    <source>
        <strain evidence="2 3">RN42</strain>
    </source>
</reference>
<dbReference type="OrthoDB" id="3364132at2759"/>
<dbReference type="PANTHER" id="PTHR36223">
    <property type="entry name" value="BETA-LACTAMASE-TYPE TRANSPEPTIDASE FOLD DOMAIN CONTAINING PROTEIN"/>
    <property type="match status" value="1"/>
</dbReference>
<dbReference type="Pfam" id="PF25534">
    <property type="entry name" value="DUF7918"/>
    <property type="match status" value="1"/>
</dbReference>
<evidence type="ECO:0000259" key="1">
    <source>
        <dbReference type="Pfam" id="PF25534"/>
    </source>
</evidence>
<feature type="domain" description="DUF7918" evidence="1">
    <location>
        <begin position="7"/>
        <end position="227"/>
    </location>
</feature>
<dbReference type="AlphaFoldDB" id="A0A3N4HW49"/>
<gene>
    <name evidence="2" type="ORF">BJ508DRAFT_417714</name>
</gene>
<dbReference type="STRING" id="1160509.A0A3N4HW49"/>
<evidence type="ECO:0000313" key="3">
    <source>
        <dbReference type="Proteomes" id="UP000275078"/>
    </source>
</evidence>
<proteinExistence type="predicted"/>
<dbReference type="InterPro" id="IPR057678">
    <property type="entry name" value="DUF7918"/>
</dbReference>
<dbReference type="Proteomes" id="UP000275078">
    <property type="component" value="Unassembled WGS sequence"/>
</dbReference>
<name>A0A3N4HW49_ASCIM</name>
<evidence type="ECO:0000313" key="2">
    <source>
        <dbReference type="EMBL" id="RPA76211.1"/>
    </source>
</evidence>
<dbReference type="PANTHER" id="PTHR36223:SF1">
    <property type="entry name" value="TRANSCRIPTION ELONGATION FACTOR EAF N-TERMINAL DOMAIN-CONTAINING PROTEIN"/>
    <property type="match status" value="1"/>
</dbReference>